<evidence type="ECO:0000256" key="4">
    <source>
        <dbReference type="ARBA" id="ARBA00023136"/>
    </source>
</evidence>
<evidence type="ECO:0000256" key="6">
    <source>
        <dbReference type="SAM" id="Phobius"/>
    </source>
</evidence>
<dbReference type="PANTHER" id="PTHR46953">
    <property type="entry name" value="G-PROTEIN COUPLED RECEPTOR MTH-LIKE 1-RELATED"/>
    <property type="match status" value="1"/>
</dbReference>
<evidence type="ECO:0000313" key="9">
    <source>
        <dbReference type="Proteomes" id="UP000708208"/>
    </source>
</evidence>
<keyword evidence="4 6" id="KW-0472">Membrane</keyword>
<feature type="region of interest" description="Disordered" evidence="5">
    <location>
        <begin position="239"/>
        <end position="261"/>
    </location>
</feature>
<reference evidence="8" key="1">
    <citation type="submission" date="2021-06" db="EMBL/GenBank/DDBJ databases">
        <authorList>
            <person name="Hodson N. C."/>
            <person name="Mongue J. A."/>
            <person name="Jaron S. K."/>
        </authorList>
    </citation>
    <scope>NUCLEOTIDE SEQUENCE</scope>
</reference>
<feature type="non-terminal residue" evidence="8">
    <location>
        <position position="1"/>
    </location>
</feature>
<accession>A0A8J2JYZ7</accession>
<keyword evidence="9" id="KW-1185">Reference proteome</keyword>
<evidence type="ECO:0000259" key="7">
    <source>
        <dbReference type="PROSITE" id="PS50261"/>
    </source>
</evidence>
<evidence type="ECO:0000256" key="5">
    <source>
        <dbReference type="SAM" id="MobiDB-lite"/>
    </source>
</evidence>
<dbReference type="InterPro" id="IPR000832">
    <property type="entry name" value="GPCR_2_secretin-like"/>
</dbReference>
<gene>
    <name evidence="8" type="ORF">AFUS01_LOCUS17896</name>
</gene>
<feature type="domain" description="G-protein coupled receptors family 2 profile 2" evidence="7">
    <location>
        <begin position="1"/>
        <end position="198"/>
    </location>
</feature>
<comment type="caution">
    <text evidence="8">The sequence shown here is derived from an EMBL/GenBank/DDBJ whole genome shotgun (WGS) entry which is preliminary data.</text>
</comment>
<dbReference type="InterPro" id="IPR052808">
    <property type="entry name" value="GPCR_Mth-like"/>
</dbReference>
<comment type="subcellular location">
    <subcellularLocation>
        <location evidence="1">Membrane</location>
        <topology evidence="1">Multi-pass membrane protein</topology>
    </subcellularLocation>
</comment>
<dbReference type="GO" id="GO:0007166">
    <property type="term" value="P:cell surface receptor signaling pathway"/>
    <property type="evidence" value="ECO:0007669"/>
    <property type="project" value="InterPro"/>
</dbReference>
<feature type="compositionally biased region" description="Low complexity" evidence="5">
    <location>
        <begin position="245"/>
        <end position="261"/>
    </location>
</feature>
<protein>
    <recommendedName>
        <fullName evidence="7">G-protein coupled receptors family 2 profile 2 domain-containing protein</fullName>
    </recommendedName>
</protein>
<dbReference type="Proteomes" id="UP000708208">
    <property type="component" value="Unassembled WGS sequence"/>
</dbReference>
<dbReference type="Pfam" id="PF00002">
    <property type="entry name" value="7tm_2"/>
    <property type="match status" value="1"/>
</dbReference>
<evidence type="ECO:0000256" key="1">
    <source>
        <dbReference type="ARBA" id="ARBA00004141"/>
    </source>
</evidence>
<name>A0A8J2JYZ7_9HEXA</name>
<feature type="transmembrane region" description="Helical" evidence="6">
    <location>
        <begin position="174"/>
        <end position="196"/>
    </location>
</feature>
<evidence type="ECO:0000256" key="3">
    <source>
        <dbReference type="ARBA" id="ARBA00022989"/>
    </source>
</evidence>
<dbReference type="InterPro" id="IPR017981">
    <property type="entry name" value="GPCR_2-like_7TM"/>
</dbReference>
<dbReference type="GO" id="GO:0016020">
    <property type="term" value="C:membrane"/>
    <property type="evidence" value="ECO:0007669"/>
    <property type="project" value="UniProtKB-SubCell"/>
</dbReference>
<dbReference type="PROSITE" id="PS50261">
    <property type="entry name" value="G_PROTEIN_RECEP_F2_4"/>
    <property type="match status" value="1"/>
</dbReference>
<feature type="transmembrane region" description="Helical" evidence="6">
    <location>
        <begin position="142"/>
        <end position="162"/>
    </location>
</feature>
<organism evidence="8 9">
    <name type="scientific">Allacma fusca</name>
    <dbReference type="NCBI Taxonomy" id="39272"/>
    <lineage>
        <taxon>Eukaryota</taxon>
        <taxon>Metazoa</taxon>
        <taxon>Ecdysozoa</taxon>
        <taxon>Arthropoda</taxon>
        <taxon>Hexapoda</taxon>
        <taxon>Collembola</taxon>
        <taxon>Symphypleona</taxon>
        <taxon>Sminthuridae</taxon>
        <taxon>Allacma</taxon>
    </lineage>
</organism>
<keyword evidence="2 6" id="KW-0812">Transmembrane</keyword>
<dbReference type="AlphaFoldDB" id="A0A8J2JYZ7"/>
<feature type="transmembrane region" description="Helical" evidence="6">
    <location>
        <begin position="6"/>
        <end position="23"/>
    </location>
</feature>
<feature type="transmembrane region" description="Helical" evidence="6">
    <location>
        <begin position="43"/>
        <end position="67"/>
    </location>
</feature>
<feature type="transmembrane region" description="Helical" evidence="6">
    <location>
        <begin position="91"/>
        <end position="114"/>
    </location>
</feature>
<dbReference type="PANTHER" id="PTHR46953:SF1">
    <property type="entry name" value="G-PROTEIN COUPLED RECEPTOR MTH-LIKE 1-RELATED"/>
    <property type="match status" value="1"/>
</dbReference>
<evidence type="ECO:0000313" key="8">
    <source>
        <dbReference type="EMBL" id="CAG7729162.1"/>
    </source>
</evidence>
<dbReference type="EMBL" id="CAJVCH010174268">
    <property type="protein sequence ID" value="CAG7729162.1"/>
    <property type="molecule type" value="Genomic_DNA"/>
</dbReference>
<evidence type="ECO:0000256" key="2">
    <source>
        <dbReference type="ARBA" id="ARBA00022692"/>
    </source>
</evidence>
<sequence length="276" mass="32015">GAAHYFFLSTFFWLSMINFDLWWKFRRLTARIGIPVKRKLRFFIYSAFSMGTPAVIITSGILIPQFLNVKTQVWPSLQYGSTVCYLESSSLWAYLYGPVSAILGLNLILFFLTLRSLHVIKRSTRIATENISTYRQSKDVTLFLKLFCITGVLWNFEVISYIVESREGRDGKLWYWSVLDVLNIFQAVVIFFIFIWKRKIRCDLENEYPVLKSECFFSKCVRCCCDCFGRITLSEESSTNERKSSSSSTQTSQDFSQSTTEVSMSNFQVHPNVQTV</sequence>
<proteinExistence type="predicted"/>
<dbReference type="OrthoDB" id="6134459at2759"/>
<keyword evidence="3 6" id="KW-1133">Transmembrane helix</keyword>
<dbReference type="GO" id="GO:0004930">
    <property type="term" value="F:G protein-coupled receptor activity"/>
    <property type="evidence" value="ECO:0007669"/>
    <property type="project" value="InterPro"/>
</dbReference>